<reference evidence="1 2" key="1">
    <citation type="submission" date="2018-06" db="EMBL/GenBank/DDBJ databases">
        <title>Freshwater and sediment microbial communities from various areas in North America, analyzing microbe dynamics in response to fracking.</title>
        <authorList>
            <person name="Lamendella R."/>
        </authorList>
    </citation>
    <scope>NUCLEOTIDE SEQUENCE [LARGE SCALE GENOMIC DNA]</scope>
    <source>
        <strain evidence="1 2">99A</strain>
    </source>
</reference>
<comment type="caution">
    <text evidence="1">The sequence shown here is derived from an EMBL/GenBank/DDBJ whole genome shotgun (WGS) entry which is preliminary data.</text>
</comment>
<protein>
    <submittedName>
        <fullName evidence="1">Uncharacterized protein</fullName>
    </submittedName>
</protein>
<accession>A0A329EAM2</accession>
<proteinExistence type="predicted"/>
<sequence length="54" mass="6213">MKLSEMRRAQSVTVEPRVLLLYCAPKAFINLEHETVQLTDEGLDYYLANSKLLT</sequence>
<dbReference type="EMBL" id="QLTR01000013">
    <property type="protein sequence ID" value="RAS62850.1"/>
    <property type="molecule type" value="Genomic_DNA"/>
</dbReference>
<evidence type="ECO:0000313" key="2">
    <source>
        <dbReference type="Proteomes" id="UP000248729"/>
    </source>
</evidence>
<gene>
    <name evidence="1" type="ORF">DET48_113126</name>
</gene>
<organism evidence="1 2">
    <name type="scientific">Vibrio diazotrophicus</name>
    <dbReference type="NCBI Taxonomy" id="685"/>
    <lineage>
        <taxon>Bacteria</taxon>
        <taxon>Pseudomonadati</taxon>
        <taxon>Pseudomonadota</taxon>
        <taxon>Gammaproteobacteria</taxon>
        <taxon>Vibrionales</taxon>
        <taxon>Vibrionaceae</taxon>
        <taxon>Vibrio</taxon>
    </lineage>
</organism>
<dbReference type="AlphaFoldDB" id="A0A329EAM2"/>
<evidence type="ECO:0000313" key="1">
    <source>
        <dbReference type="EMBL" id="RAS62850.1"/>
    </source>
</evidence>
<name>A0A329EAM2_VIBDI</name>
<dbReference type="Proteomes" id="UP000248729">
    <property type="component" value="Unassembled WGS sequence"/>
</dbReference>